<name>A0A2M8KVJ6_9BACT</name>
<evidence type="ECO:0000256" key="1">
    <source>
        <dbReference type="SAM" id="MobiDB-lite"/>
    </source>
</evidence>
<organism evidence="3 4">
    <name type="scientific">Candidatus Roizmanbacteria bacterium CG10_big_fil_rev_8_21_14_0_10_45_7</name>
    <dbReference type="NCBI Taxonomy" id="1974854"/>
    <lineage>
        <taxon>Bacteria</taxon>
        <taxon>Candidatus Roizmaniibacteriota</taxon>
    </lineage>
</organism>
<evidence type="ECO:0000313" key="3">
    <source>
        <dbReference type="EMBL" id="PJE63941.1"/>
    </source>
</evidence>
<comment type="caution">
    <text evidence="3">The sequence shown here is derived from an EMBL/GenBank/DDBJ whole genome shotgun (WGS) entry which is preliminary data.</text>
</comment>
<evidence type="ECO:0000259" key="2">
    <source>
        <dbReference type="Pfam" id="PF18904"/>
    </source>
</evidence>
<feature type="compositionally biased region" description="Polar residues" evidence="1">
    <location>
        <begin position="152"/>
        <end position="169"/>
    </location>
</feature>
<dbReference type="AlphaFoldDB" id="A0A2M8KVJ6"/>
<accession>A0A2M8KVJ6</accession>
<dbReference type="InterPro" id="IPR043719">
    <property type="entry name" value="DUF5660"/>
</dbReference>
<feature type="region of interest" description="Disordered" evidence="1">
    <location>
        <begin position="146"/>
        <end position="169"/>
    </location>
</feature>
<sequence>MSQTSKTNIRNVVGLEAPFAFPQTEARPGNEQFPRTRERTEPVRIRHSEVVFNRGETMEQARIRSELQRMIEHVQEQLKALKMQDQALAHDISKLVLEGVPEKPGMYHVRFFEFVSKLLDAVGKSLSKGKHWLDATFEKINRKKFRGKAKTHGTSFSRSNELTQANTPG</sequence>
<proteinExistence type="predicted"/>
<protein>
    <recommendedName>
        <fullName evidence="2">DUF5660 domain-containing protein</fullName>
    </recommendedName>
</protein>
<dbReference type="Pfam" id="PF18904">
    <property type="entry name" value="DUF5660"/>
    <property type="match status" value="1"/>
</dbReference>
<dbReference type="Proteomes" id="UP000231569">
    <property type="component" value="Unassembled WGS sequence"/>
</dbReference>
<dbReference type="EMBL" id="PFEE01000010">
    <property type="protein sequence ID" value="PJE63941.1"/>
    <property type="molecule type" value="Genomic_DNA"/>
</dbReference>
<feature type="domain" description="DUF5660" evidence="2">
    <location>
        <begin position="64"/>
        <end position="168"/>
    </location>
</feature>
<reference evidence="4" key="1">
    <citation type="submission" date="2017-09" db="EMBL/GenBank/DDBJ databases">
        <title>Depth-based differentiation of microbial function through sediment-hosted aquifers and enrichment of novel symbionts in the deep terrestrial subsurface.</title>
        <authorList>
            <person name="Probst A.J."/>
            <person name="Ladd B."/>
            <person name="Jarett J.K."/>
            <person name="Geller-Mcgrath D.E."/>
            <person name="Sieber C.M.K."/>
            <person name="Emerson J.B."/>
            <person name="Anantharaman K."/>
            <person name="Thomas B.C."/>
            <person name="Malmstrom R."/>
            <person name="Stieglmeier M."/>
            <person name="Klingl A."/>
            <person name="Woyke T."/>
            <person name="Ryan C.M."/>
            <person name="Banfield J.F."/>
        </authorList>
    </citation>
    <scope>NUCLEOTIDE SEQUENCE [LARGE SCALE GENOMIC DNA]</scope>
</reference>
<evidence type="ECO:0000313" key="4">
    <source>
        <dbReference type="Proteomes" id="UP000231569"/>
    </source>
</evidence>
<gene>
    <name evidence="3" type="ORF">COU89_00530</name>
</gene>